<evidence type="ECO:0008006" key="3">
    <source>
        <dbReference type="Google" id="ProtNLM"/>
    </source>
</evidence>
<evidence type="ECO:0000313" key="1">
    <source>
        <dbReference type="EMBL" id="GIX75788.1"/>
    </source>
</evidence>
<protein>
    <recommendedName>
        <fullName evidence="3">Maturase K</fullName>
    </recommendedName>
</protein>
<reference evidence="1 2" key="1">
    <citation type="submission" date="2021-06" db="EMBL/GenBank/DDBJ databases">
        <title>Caerostris extrusa draft genome.</title>
        <authorList>
            <person name="Kono N."/>
            <person name="Arakawa K."/>
        </authorList>
    </citation>
    <scope>NUCLEOTIDE SEQUENCE [LARGE SCALE GENOMIC DNA]</scope>
</reference>
<organism evidence="1 2">
    <name type="scientific">Caerostris extrusa</name>
    <name type="common">Bark spider</name>
    <name type="synonym">Caerostris bankana</name>
    <dbReference type="NCBI Taxonomy" id="172846"/>
    <lineage>
        <taxon>Eukaryota</taxon>
        <taxon>Metazoa</taxon>
        <taxon>Ecdysozoa</taxon>
        <taxon>Arthropoda</taxon>
        <taxon>Chelicerata</taxon>
        <taxon>Arachnida</taxon>
        <taxon>Araneae</taxon>
        <taxon>Araneomorphae</taxon>
        <taxon>Entelegynae</taxon>
        <taxon>Araneoidea</taxon>
        <taxon>Araneidae</taxon>
        <taxon>Caerostris</taxon>
    </lineage>
</organism>
<sequence length="207" mass="24137">MGNCCNCFERSVLLLEWFHELRLIRLSENFVRPGSGSRIPFLERGRTGDIKRKYTPPEAQLTSSQEKLLQLLCSVLFWTWFHERPANTSRKLSAPRDGSRIPFQYLTSSWVAEVSVRLIRERTRDIKKRRKNTPPEAQLTSVKGNCCNCFERSVLLLEWFHELRLIRLSENFVRPGQWFRNSVSSTWTIGAKVSDRLCFGNAQLSVN</sequence>
<gene>
    <name evidence="1" type="ORF">CEXT_28561</name>
</gene>
<proteinExistence type="predicted"/>
<accession>A0AAV4MU19</accession>
<comment type="caution">
    <text evidence="1">The sequence shown here is derived from an EMBL/GenBank/DDBJ whole genome shotgun (WGS) entry which is preliminary data.</text>
</comment>
<dbReference type="AlphaFoldDB" id="A0AAV4MU19"/>
<evidence type="ECO:0000313" key="2">
    <source>
        <dbReference type="Proteomes" id="UP001054945"/>
    </source>
</evidence>
<dbReference type="EMBL" id="BPLR01002621">
    <property type="protein sequence ID" value="GIX75788.1"/>
    <property type="molecule type" value="Genomic_DNA"/>
</dbReference>
<dbReference type="Proteomes" id="UP001054945">
    <property type="component" value="Unassembled WGS sequence"/>
</dbReference>
<keyword evidence="2" id="KW-1185">Reference proteome</keyword>
<name>A0AAV4MU19_CAEEX</name>